<comment type="caution">
    <text evidence="2">The sequence shown here is derived from an EMBL/GenBank/DDBJ whole genome shotgun (WGS) entry which is preliminary data.</text>
</comment>
<evidence type="ECO:0000313" key="2">
    <source>
        <dbReference type="EMBL" id="KAL0171924.1"/>
    </source>
</evidence>
<organism evidence="2 3">
    <name type="scientific">Cirrhinus mrigala</name>
    <name type="common">Mrigala</name>
    <dbReference type="NCBI Taxonomy" id="683832"/>
    <lineage>
        <taxon>Eukaryota</taxon>
        <taxon>Metazoa</taxon>
        <taxon>Chordata</taxon>
        <taxon>Craniata</taxon>
        <taxon>Vertebrata</taxon>
        <taxon>Euteleostomi</taxon>
        <taxon>Actinopterygii</taxon>
        <taxon>Neopterygii</taxon>
        <taxon>Teleostei</taxon>
        <taxon>Ostariophysi</taxon>
        <taxon>Cypriniformes</taxon>
        <taxon>Cyprinidae</taxon>
        <taxon>Labeoninae</taxon>
        <taxon>Labeonini</taxon>
        <taxon>Cirrhinus</taxon>
    </lineage>
</organism>
<gene>
    <name evidence="2" type="ORF">M9458_032235</name>
</gene>
<dbReference type="EMBL" id="JAMKFB020000016">
    <property type="protein sequence ID" value="KAL0171924.1"/>
    <property type="molecule type" value="Genomic_DNA"/>
</dbReference>
<protein>
    <recommendedName>
        <fullName evidence="1">Dendritic cell-specific transmembrane protein-like domain-containing protein</fullName>
    </recommendedName>
</protein>
<dbReference type="Proteomes" id="UP001529510">
    <property type="component" value="Unassembled WGS sequence"/>
</dbReference>
<dbReference type="Pfam" id="PF07782">
    <property type="entry name" value="DC_STAMP"/>
    <property type="match status" value="1"/>
</dbReference>
<proteinExistence type="predicted"/>
<feature type="non-terminal residue" evidence="2">
    <location>
        <position position="1"/>
    </location>
</feature>
<reference evidence="2 3" key="1">
    <citation type="submission" date="2024-05" db="EMBL/GenBank/DDBJ databases">
        <title>Genome sequencing and assembly of Indian major carp, Cirrhinus mrigala (Hamilton, 1822).</title>
        <authorList>
            <person name="Mohindra V."/>
            <person name="Chowdhury L.M."/>
            <person name="Lal K."/>
            <person name="Jena J.K."/>
        </authorList>
    </citation>
    <scope>NUCLEOTIDE SEQUENCE [LARGE SCALE GENOMIC DNA]</scope>
    <source>
        <strain evidence="2">CM1030</strain>
        <tissue evidence="2">Blood</tissue>
    </source>
</reference>
<feature type="non-terminal residue" evidence="2">
    <location>
        <position position="55"/>
    </location>
</feature>
<dbReference type="InterPro" id="IPR012858">
    <property type="entry name" value="DC_STAMP-like"/>
</dbReference>
<evidence type="ECO:0000259" key="1">
    <source>
        <dbReference type="Pfam" id="PF07782"/>
    </source>
</evidence>
<accession>A0ABD0PDE3</accession>
<evidence type="ECO:0000313" key="3">
    <source>
        <dbReference type="Proteomes" id="UP001529510"/>
    </source>
</evidence>
<feature type="domain" description="Dendritic cell-specific transmembrane protein-like" evidence="1">
    <location>
        <begin position="2"/>
        <end position="55"/>
    </location>
</feature>
<dbReference type="AlphaFoldDB" id="A0ABD0PDE3"/>
<sequence>PVVVAVQVNGSGYASDIFRDIAASFDILQKGNITVLSKKCLMTPLEPDYMRYLLI</sequence>
<keyword evidence="3" id="KW-1185">Reference proteome</keyword>
<name>A0ABD0PDE3_CIRMR</name>